<accession>A0ABR2QXN6</accession>
<gene>
    <name evidence="2" type="ORF">V6N11_042732</name>
</gene>
<evidence type="ECO:0000256" key="1">
    <source>
        <dbReference type="SAM" id="Phobius"/>
    </source>
</evidence>
<keyword evidence="3" id="KW-1185">Reference proteome</keyword>
<reference evidence="2 3" key="1">
    <citation type="journal article" date="2024" name="G3 (Bethesda)">
        <title>Genome assembly of Hibiscus sabdariffa L. provides insights into metabolisms of medicinal natural products.</title>
        <authorList>
            <person name="Kim T."/>
        </authorList>
    </citation>
    <scope>NUCLEOTIDE SEQUENCE [LARGE SCALE GENOMIC DNA]</scope>
    <source>
        <strain evidence="2">TK-2024</strain>
        <tissue evidence="2">Old leaves</tissue>
    </source>
</reference>
<keyword evidence="1" id="KW-1133">Transmembrane helix</keyword>
<dbReference type="EMBL" id="JBBPBN010000030">
    <property type="protein sequence ID" value="KAK9005289.1"/>
    <property type="molecule type" value="Genomic_DNA"/>
</dbReference>
<proteinExistence type="predicted"/>
<evidence type="ECO:0000313" key="2">
    <source>
        <dbReference type="EMBL" id="KAK9005289.1"/>
    </source>
</evidence>
<keyword evidence="1" id="KW-0812">Transmembrane</keyword>
<name>A0ABR2QXN6_9ROSI</name>
<organism evidence="2 3">
    <name type="scientific">Hibiscus sabdariffa</name>
    <name type="common">roselle</name>
    <dbReference type="NCBI Taxonomy" id="183260"/>
    <lineage>
        <taxon>Eukaryota</taxon>
        <taxon>Viridiplantae</taxon>
        <taxon>Streptophyta</taxon>
        <taxon>Embryophyta</taxon>
        <taxon>Tracheophyta</taxon>
        <taxon>Spermatophyta</taxon>
        <taxon>Magnoliopsida</taxon>
        <taxon>eudicotyledons</taxon>
        <taxon>Gunneridae</taxon>
        <taxon>Pentapetalae</taxon>
        <taxon>rosids</taxon>
        <taxon>malvids</taxon>
        <taxon>Malvales</taxon>
        <taxon>Malvaceae</taxon>
        <taxon>Malvoideae</taxon>
        <taxon>Hibiscus</taxon>
    </lineage>
</organism>
<sequence>MLLKSFNYEKSIILTLTILTVVTLLLSLELVRWGFKVGKSGEEKASNGLYIQTKSGSKLPKKVALLEWVSSVSNQLDELVAQSDDKEGISVRSLDEDDPGDSRDMEVEIGLEERVDGKEVDIAAGDDMLF</sequence>
<evidence type="ECO:0000313" key="3">
    <source>
        <dbReference type="Proteomes" id="UP001396334"/>
    </source>
</evidence>
<feature type="transmembrane region" description="Helical" evidence="1">
    <location>
        <begin position="12"/>
        <end position="31"/>
    </location>
</feature>
<keyword evidence="1" id="KW-0472">Membrane</keyword>
<comment type="caution">
    <text evidence="2">The sequence shown here is derived from an EMBL/GenBank/DDBJ whole genome shotgun (WGS) entry which is preliminary data.</text>
</comment>
<protein>
    <submittedName>
        <fullName evidence="2">Uncharacterized protein</fullName>
    </submittedName>
</protein>
<dbReference type="Proteomes" id="UP001396334">
    <property type="component" value="Unassembled WGS sequence"/>
</dbReference>